<dbReference type="PANTHER" id="PTHR19317:SF58">
    <property type="entry name" value="OS03G0741600 PROTEIN"/>
    <property type="match status" value="1"/>
</dbReference>
<keyword evidence="7" id="KW-0813">Transport</keyword>
<comment type="subcellular location">
    <subcellularLocation>
        <location evidence="2 7">Membrane</location>
        <topology evidence="2 7">Multi-pass membrane protein</topology>
    </subcellularLocation>
</comment>
<keyword evidence="10" id="KW-1185">Reference proteome</keyword>
<feature type="transmembrane region" description="Helical" evidence="7">
    <location>
        <begin position="134"/>
        <end position="154"/>
    </location>
</feature>
<dbReference type="GO" id="GO:0005783">
    <property type="term" value="C:endoplasmic reticulum"/>
    <property type="evidence" value="ECO:0007669"/>
    <property type="project" value="UniProtKB-ARBA"/>
</dbReference>
<evidence type="ECO:0000256" key="3">
    <source>
        <dbReference type="ARBA" id="ARBA00006483"/>
    </source>
</evidence>
<dbReference type="InterPro" id="IPR004895">
    <property type="entry name" value="Prenylated_rab_accept_PRA1"/>
</dbReference>
<comment type="function">
    <text evidence="1 7">May be involved in both secretory and endocytic intracellular trafficking in the endosomal/prevacuolar compartments.</text>
</comment>
<evidence type="ECO:0000313" key="9">
    <source>
        <dbReference type="EMBL" id="KAG6470806.1"/>
    </source>
</evidence>
<accession>A0A8J5ETR3</accession>
<comment type="caution">
    <text evidence="9">The sequence shown here is derived from an EMBL/GenBank/DDBJ whole genome shotgun (WGS) entry which is preliminary data.</text>
</comment>
<feature type="transmembrane region" description="Helical" evidence="7">
    <location>
        <begin position="82"/>
        <end position="100"/>
    </location>
</feature>
<sequence length="212" mass="22487">MRSASAAGYGTIPASAPPPSPQSSPGILSAARTAALFSRLREQGGSLVASQRPWGQFLDPSALVRPGSSGETFYRIRRNIGYFRSNYAISLLVALALGIIWQPSSLAASIALAAAWIYLYLGRDEPLVLFGRRFEDRTVLGLLSLATFFALVSTDLGSSVFRSIAAGTVLVAIHAVFRVTDDLFLDERQAASGGMVAGMGAPMGPTYVVRMV</sequence>
<keyword evidence="4 7" id="KW-0812">Transmembrane</keyword>
<evidence type="ECO:0000313" key="10">
    <source>
        <dbReference type="Proteomes" id="UP000734854"/>
    </source>
</evidence>
<dbReference type="Pfam" id="PF03208">
    <property type="entry name" value="PRA1"/>
    <property type="match status" value="1"/>
</dbReference>
<dbReference type="GO" id="GO:0016192">
    <property type="term" value="P:vesicle-mediated transport"/>
    <property type="evidence" value="ECO:0007669"/>
    <property type="project" value="TreeGrafter"/>
</dbReference>
<reference evidence="9 10" key="1">
    <citation type="submission" date="2020-08" db="EMBL/GenBank/DDBJ databases">
        <title>Plant Genome Project.</title>
        <authorList>
            <person name="Zhang R.-G."/>
        </authorList>
    </citation>
    <scope>NUCLEOTIDE SEQUENCE [LARGE SCALE GENOMIC DNA]</scope>
    <source>
        <tissue evidence="9">Rhizome</tissue>
    </source>
</reference>
<evidence type="ECO:0000256" key="6">
    <source>
        <dbReference type="ARBA" id="ARBA00023136"/>
    </source>
</evidence>
<organism evidence="9 10">
    <name type="scientific">Zingiber officinale</name>
    <name type="common">Ginger</name>
    <name type="synonym">Amomum zingiber</name>
    <dbReference type="NCBI Taxonomy" id="94328"/>
    <lineage>
        <taxon>Eukaryota</taxon>
        <taxon>Viridiplantae</taxon>
        <taxon>Streptophyta</taxon>
        <taxon>Embryophyta</taxon>
        <taxon>Tracheophyta</taxon>
        <taxon>Spermatophyta</taxon>
        <taxon>Magnoliopsida</taxon>
        <taxon>Liliopsida</taxon>
        <taxon>Zingiberales</taxon>
        <taxon>Zingiberaceae</taxon>
        <taxon>Zingiber</taxon>
    </lineage>
</organism>
<evidence type="ECO:0000256" key="2">
    <source>
        <dbReference type="ARBA" id="ARBA00004141"/>
    </source>
</evidence>
<dbReference type="Proteomes" id="UP000734854">
    <property type="component" value="Unassembled WGS sequence"/>
</dbReference>
<evidence type="ECO:0000256" key="8">
    <source>
        <dbReference type="SAM" id="MobiDB-lite"/>
    </source>
</evidence>
<dbReference type="OrthoDB" id="63113at2759"/>
<dbReference type="GO" id="GO:0005794">
    <property type="term" value="C:Golgi apparatus"/>
    <property type="evidence" value="ECO:0007669"/>
    <property type="project" value="TreeGrafter"/>
</dbReference>
<dbReference type="EMBL" id="JACMSC010000021">
    <property type="protein sequence ID" value="KAG6470806.1"/>
    <property type="molecule type" value="Genomic_DNA"/>
</dbReference>
<feature type="region of interest" description="Disordered" evidence="8">
    <location>
        <begin position="1"/>
        <end position="26"/>
    </location>
</feature>
<gene>
    <name evidence="9" type="ORF">ZIOFF_071886</name>
</gene>
<dbReference type="PANTHER" id="PTHR19317">
    <property type="entry name" value="PRENYLATED RAB ACCEPTOR 1-RELATED"/>
    <property type="match status" value="1"/>
</dbReference>
<name>A0A8J5ETR3_ZINOF</name>
<feature type="transmembrane region" description="Helical" evidence="7">
    <location>
        <begin position="106"/>
        <end position="122"/>
    </location>
</feature>
<keyword evidence="6 7" id="KW-0472">Membrane</keyword>
<evidence type="ECO:0000256" key="1">
    <source>
        <dbReference type="ARBA" id="ARBA00002501"/>
    </source>
</evidence>
<evidence type="ECO:0000256" key="7">
    <source>
        <dbReference type="RuleBase" id="RU363107"/>
    </source>
</evidence>
<dbReference type="AlphaFoldDB" id="A0A8J5ETR3"/>
<evidence type="ECO:0000256" key="5">
    <source>
        <dbReference type="ARBA" id="ARBA00022989"/>
    </source>
</evidence>
<dbReference type="GO" id="GO:0016020">
    <property type="term" value="C:membrane"/>
    <property type="evidence" value="ECO:0007669"/>
    <property type="project" value="UniProtKB-SubCell"/>
</dbReference>
<protein>
    <recommendedName>
        <fullName evidence="7">PRA1 family protein</fullName>
    </recommendedName>
</protein>
<evidence type="ECO:0000256" key="4">
    <source>
        <dbReference type="ARBA" id="ARBA00022692"/>
    </source>
</evidence>
<proteinExistence type="inferred from homology"/>
<keyword evidence="5 7" id="KW-1133">Transmembrane helix</keyword>
<comment type="similarity">
    <text evidence="3 7">Belongs to the PRA1 family.</text>
</comment>